<sequence>MFNYLHRPLIPLLLKFSILNLYLIYYFFFYLHKLYYFGPFVSYFIFCPIKMYRLQTCLPSCSCKILTFTDFCQKVNKIWLCAQSKYLKTSFWSRFRLLFCCG</sequence>
<dbReference type="AlphaFoldDB" id="A0A8D9ELQ8"/>
<keyword evidence="1" id="KW-0812">Transmembrane</keyword>
<accession>A0A8D9ELQ8</accession>
<reference evidence="2" key="1">
    <citation type="submission" date="2021-05" db="EMBL/GenBank/DDBJ databases">
        <authorList>
            <person name="Alioto T."/>
            <person name="Alioto T."/>
            <person name="Gomez Garrido J."/>
        </authorList>
    </citation>
    <scope>NUCLEOTIDE SEQUENCE</scope>
</reference>
<keyword evidence="1" id="KW-1133">Transmembrane helix</keyword>
<evidence type="ECO:0000256" key="1">
    <source>
        <dbReference type="SAM" id="Phobius"/>
    </source>
</evidence>
<proteinExistence type="predicted"/>
<organism evidence="2">
    <name type="scientific">Cacopsylla melanoneura</name>
    <dbReference type="NCBI Taxonomy" id="428564"/>
    <lineage>
        <taxon>Eukaryota</taxon>
        <taxon>Metazoa</taxon>
        <taxon>Ecdysozoa</taxon>
        <taxon>Arthropoda</taxon>
        <taxon>Hexapoda</taxon>
        <taxon>Insecta</taxon>
        <taxon>Pterygota</taxon>
        <taxon>Neoptera</taxon>
        <taxon>Paraneoptera</taxon>
        <taxon>Hemiptera</taxon>
        <taxon>Sternorrhyncha</taxon>
        <taxon>Psylloidea</taxon>
        <taxon>Psyllidae</taxon>
        <taxon>Psyllinae</taxon>
        <taxon>Cacopsylla</taxon>
    </lineage>
</organism>
<feature type="transmembrane region" description="Helical" evidence="1">
    <location>
        <begin position="34"/>
        <end position="52"/>
    </location>
</feature>
<keyword evidence="1" id="KW-0472">Membrane</keyword>
<dbReference type="EMBL" id="HBUF01047436">
    <property type="protein sequence ID" value="CAG6620299.1"/>
    <property type="molecule type" value="Transcribed_RNA"/>
</dbReference>
<name>A0A8D9ELQ8_9HEMI</name>
<protein>
    <submittedName>
        <fullName evidence="2">Uncharacterized protein</fullName>
    </submittedName>
</protein>
<evidence type="ECO:0000313" key="2">
    <source>
        <dbReference type="EMBL" id="CAG6758276.1"/>
    </source>
</evidence>
<dbReference type="EMBL" id="HBUF01549236">
    <property type="protein sequence ID" value="CAG6758277.1"/>
    <property type="molecule type" value="Transcribed_RNA"/>
</dbReference>
<dbReference type="EMBL" id="HBUF01549237">
    <property type="protein sequence ID" value="CAG6758278.1"/>
    <property type="molecule type" value="Transcribed_RNA"/>
</dbReference>
<dbReference type="EMBL" id="HBUF01549235">
    <property type="protein sequence ID" value="CAG6758276.1"/>
    <property type="molecule type" value="Transcribed_RNA"/>
</dbReference>